<name>A0AAV2KI42_KNICA</name>
<accession>A0AAV2KI42</accession>
<dbReference type="EMBL" id="OZ035841">
    <property type="protein sequence ID" value="CAL1589576.1"/>
    <property type="molecule type" value="Genomic_DNA"/>
</dbReference>
<proteinExistence type="predicted"/>
<sequence length="80" mass="8769">MAAHPSGKLPLPTLVVTAYTAKQPKKSRSLAEKIDAKRTKDKLRAKTRINIGSAHAPWRKLRDGLGLALDSQLARLLLDT</sequence>
<protein>
    <submittedName>
        <fullName evidence="1">Uncharacterized protein</fullName>
    </submittedName>
</protein>
<evidence type="ECO:0000313" key="2">
    <source>
        <dbReference type="Proteomes" id="UP001497482"/>
    </source>
</evidence>
<evidence type="ECO:0000313" key="1">
    <source>
        <dbReference type="EMBL" id="CAL1589576.1"/>
    </source>
</evidence>
<gene>
    <name evidence="1" type="ORF">KC01_LOCUS19203</name>
</gene>
<dbReference type="AlphaFoldDB" id="A0AAV2KI42"/>
<dbReference type="Proteomes" id="UP001497482">
    <property type="component" value="Chromosome 19"/>
</dbReference>
<organism evidence="1 2">
    <name type="scientific">Knipowitschia caucasica</name>
    <name type="common">Caucasian dwarf goby</name>
    <name type="synonym">Pomatoschistus caucasicus</name>
    <dbReference type="NCBI Taxonomy" id="637954"/>
    <lineage>
        <taxon>Eukaryota</taxon>
        <taxon>Metazoa</taxon>
        <taxon>Chordata</taxon>
        <taxon>Craniata</taxon>
        <taxon>Vertebrata</taxon>
        <taxon>Euteleostomi</taxon>
        <taxon>Actinopterygii</taxon>
        <taxon>Neopterygii</taxon>
        <taxon>Teleostei</taxon>
        <taxon>Neoteleostei</taxon>
        <taxon>Acanthomorphata</taxon>
        <taxon>Gobiaria</taxon>
        <taxon>Gobiiformes</taxon>
        <taxon>Gobioidei</taxon>
        <taxon>Gobiidae</taxon>
        <taxon>Gobiinae</taxon>
        <taxon>Knipowitschia</taxon>
    </lineage>
</organism>
<reference evidence="1 2" key="1">
    <citation type="submission" date="2024-04" db="EMBL/GenBank/DDBJ databases">
        <authorList>
            <person name="Waldvogel A.-M."/>
            <person name="Schoenle A."/>
        </authorList>
    </citation>
    <scope>NUCLEOTIDE SEQUENCE [LARGE SCALE GENOMIC DNA]</scope>
</reference>
<keyword evidence="2" id="KW-1185">Reference proteome</keyword>